<dbReference type="Proteomes" id="UP000682733">
    <property type="component" value="Unassembled WGS sequence"/>
</dbReference>
<evidence type="ECO:0000256" key="1">
    <source>
        <dbReference type="SAM" id="MobiDB-lite"/>
    </source>
</evidence>
<evidence type="ECO:0000313" key="2">
    <source>
        <dbReference type="EMBL" id="CAF4578369.1"/>
    </source>
</evidence>
<dbReference type="AlphaFoldDB" id="A0A8S2YRR2"/>
<protein>
    <submittedName>
        <fullName evidence="2">Uncharacterized protein</fullName>
    </submittedName>
</protein>
<sequence length="58" mass="6767">IERLIQDLADETHKSAEINDQLKNIAESGSEQRQHIDEVHTKVRDLRQKKSDIQAQKM</sequence>
<dbReference type="EMBL" id="CAJOBA010120325">
    <property type="protein sequence ID" value="CAF4578369.1"/>
    <property type="molecule type" value="Genomic_DNA"/>
</dbReference>
<gene>
    <name evidence="2" type="ORF">TMI583_LOCUS50341</name>
</gene>
<feature type="region of interest" description="Disordered" evidence="1">
    <location>
        <begin position="25"/>
        <end position="58"/>
    </location>
</feature>
<accession>A0A8S2YRR2</accession>
<feature type="compositionally biased region" description="Basic and acidic residues" evidence="1">
    <location>
        <begin position="30"/>
        <end position="52"/>
    </location>
</feature>
<reference evidence="2" key="1">
    <citation type="submission" date="2021-02" db="EMBL/GenBank/DDBJ databases">
        <authorList>
            <person name="Nowell W R."/>
        </authorList>
    </citation>
    <scope>NUCLEOTIDE SEQUENCE</scope>
</reference>
<name>A0A8S2YRR2_9BILA</name>
<comment type="caution">
    <text evidence="2">The sequence shown here is derived from an EMBL/GenBank/DDBJ whole genome shotgun (WGS) entry which is preliminary data.</text>
</comment>
<proteinExistence type="predicted"/>
<organism evidence="2 3">
    <name type="scientific">Didymodactylos carnosus</name>
    <dbReference type="NCBI Taxonomy" id="1234261"/>
    <lineage>
        <taxon>Eukaryota</taxon>
        <taxon>Metazoa</taxon>
        <taxon>Spiralia</taxon>
        <taxon>Gnathifera</taxon>
        <taxon>Rotifera</taxon>
        <taxon>Eurotatoria</taxon>
        <taxon>Bdelloidea</taxon>
        <taxon>Philodinida</taxon>
        <taxon>Philodinidae</taxon>
        <taxon>Didymodactylos</taxon>
    </lineage>
</organism>
<evidence type="ECO:0000313" key="3">
    <source>
        <dbReference type="Proteomes" id="UP000682733"/>
    </source>
</evidence>
<feature type="non-terminal residue" evidence="2">
    <location>
        <position position="1"/>
    </location>
</feature>